<gene>
    <name evidence="12" type="ORF">NIES267_11460</name>
</gene>
<dbReference type="GO" id="GO:0005737">
    <property type="term" value="C:cytoplasm"/>
    <property type="evidence" value="ECO:0007669"/>
    <property type="project" value="TreeGrafter"/>
</dbReference>
<dbReference type="SUPFAM" id="SSF50129">
    <property type="entry name" value="GroES-like"/>
    <property type="match status" value="1"/>
</dbReference>
<dbReference type="InterPro" id="IPR013217">
    <property type="entry name" value="Methyltransf_12"/>
</dbReference>
<dbReference type="SUPFAM" id="SSF52151">
    <property type="entry name" value="FabD/lysophospholipase-like"/>
    <property type="match status" value="1"/>
</dbReference>
<dbReference type="PANTHER" id="PTHR43775">
    <property type="entry name" value="FATTY ACID SYNTHASE"/>
    <property type="match status" value="1"/>
</dbReference>
<dbReference type="InterPro" id="IPR036736">
    <property type="entry name" value="ACP-like_sf"/>
</dbReference>
<dbReference type="GO" id="GO:0006633">
    <property type="term" value="P:fatty acid biosynthetic process"/>
    <property type="evidence" value="ECO:0007669"/>
    <property type="project" value="InterPro"/>
</dbReference>
<evidence type="ECO:0000313" key="13">
    <source>
        <dbReference type="Proteomes" id="UP000218418"/>
    </source>
</evidence>
<dbReference type="Gene3D" id="3.40.50.720">
    <property type="entry name" value="NAD(P)-binding Rossmann-like Domain"/>
    <property type="match status" value="3"/>
</dbReference>
<feature type="region of interest" description="Disordered" evidence="8">
    <location>
        <begin position="2577"/>
        <end position="2600"/>
    </location>
</feature>
<dbReference type="CDD" id="cd00833">
    <property type="entry name" value="PKS"/>
    <property type="match status" value="1"/>
</dbReference>
<organism evidence="12 13">
    <name type="scientific">Calothrix parasitica NIES-267</name>
    <dbReference type="NCBI Taxonomy" id="1973488"/>
    <lineage>
        <taxon>Bacteria</taxon>
        <taxon>Bacillati</taxon>
        <taxon>Cyanobacteriota</taxon>
        <taxon>Cyanophyceae</taxon>
        <taxon>Nostocales</taxon>
        <taxon>Calotrichaceae</taxon>
        <taxon>Calothrix</taxon>
    </lineage>
</organism>
<dbReference type="SMART" id="SM00825">
    <property type="entry name" value="PKS_KS"/>
    <property type="match status" value="1"/>
</dbReference>
<dbReference type="FunFam" id="3.40.50.720:FF:000209">
    <property type="entry name" value="Polyketide synthase Pks12"/>
    <property type="match status" value="1"/>
</dbReference>
<dbReference type="SUPFAM" id="SSF53335">
    <property type="entry name" value="S-adenosyl-L-methionine-dependent methyltransferases"/>
    <property type="match status" value="1"/>
</dbReference>
<dbReference type="SUPFAM" id="SSF47336">
    <property type="entry name" value="ACP-like"/>
    <property type="match status" value="1"/>
</dbReference>
<evidence type="ECO:0000256" key="4">
    <source>
        <dbReference type="ARBA" id="ARBA00022857"/>
    </source>
</evidence>
<dbReference type="SUPFAM" id="SSF51735">
    <property type="entry name" value="NAD(P)-binding Rossmann-fold domains"/>
    <property type="match status" value="3"/>
</dbReference>
<dbReference type="CDD" id="cd02440">
    <property type="entry name" value="AdoMet_MTases"/>
    <property type="match status" value="1"/>
</dbReference>
<dbReference type="Pfam" id="PF02801">
    <property type="entry name" value="Ketoacyl-synt_C"/>
    <property type="match status" value="1"/>
</dbReference>
<dbReference type="InterPro" id="IPR014031">
    <property type="entry name" value="Ketoacyl_synth_C"/>
</dbReference>
<dbReference type="InterPro" id="IPR036291">
    <property type="entry name" value="NAD(P)-bd_dom_sf"/>
</dbReference>
<dbReference type="Pfam" id="PF00109">
    <property type="entry name" value="ketoacyl-synt"/>
    <property type="match status" value="1"/>
</dbReference>
<dbReference type="PROSITE" id="PS52004">
    <property type="entry name" value="KS3_2"/>
    <property type="match status" value="1"/>
</dbReference>
<dbReference type="Pfam" id="PF00698">
    <property type="entry name" value="Acyl_transf_1"/>
    <property type="match status" value="1"/>
</dbReference>
<dbReference type="InterPro" id="IPR013968">
    <property type="entry name" value="PKS_KR"/>
</dbReference>
<evidence type="ECO:0000256" key="1">
    <source>
        <dbReference type="ARBA" id="ARBA00022450"/>
    </source>
</evidence>
<dbReference type="SMART" id="SM00829">
    <property type="entry name" value="PKS_ER"/>
    <property type="match status" value="1"/>
</dbReference>
<dbReference type="InterPro" id="IPR014043">
    <property type="entry name" value="Acyl_transferase_dom"/>
</dbReference>
<dbReference type="Gene3D" id="1.10.1200.10">
    <property type="entry name" value="ACP-like"/>
    <property type="match status" value="1"/>
</dbReference>
<dbReference type="InterPro" id="IPR049552">
    <property type="entry name" value="PKS_DH_N"/>
</dbReference>
<dbReference type="InterPro" id="IPR016039">
    <property type="entry name" value="Thiolase-like"/>
</dbReference>
<dbReference type="PANTHER" id="PTHR43775:SF37">
    <property type="entry name" value="SI:DKEY-61P9.11"/>
    <property type="match status" value="1"/>
</dbReference>
<dbReference type="Gene3D" id="3.10.129.120">
    <property type="match status" value="1"/>
</dbReference>
<sequence length="2618" mass="291039">MNQQPRDYRALMQKALHELKEMRAKLQALETAKNEPIAIIGMGCRFPGADNPQAFWELLSNGVDAISEVPSDRWDINAYFDNNAETPGKINTRYGGFVKQLYEFDAAFFGISPREAVSLDPQQRLLMEVCWEALENAGIIPGNLQGSKTGVFVGISSNDYSQQLLTREVTEIDAYLATGNSHSTAAGRLSYTLGLTGPSIAVDTACSSSLVAVHLACQSLRNQECDTALVGGVNRLISPEFSINFSKARMLAADGRCKTFDAAADGFVRGEGCGIIILKRLSDAITDGNSILGLIRGSAVNQDGRSSGLTVPNGPSQQAVISQALENSKIKPSQIDYIEAHGTGTSLGDPIEINALGSVFGKYYSADNPLKIGSVKTNIGHLEAAAGIAGIIKLVLSLQNQEIPPHLHFQQPNPYIPWKELPVEVTTKTTPWLISDTPRFAGVSSFGFSGTNAHVVIEDVETLYITSHQQLEQSKQRPLHLLTLSAKTEQALEQIVNNYQQYLTNTSDLFANICFSANTGRSHFQNRLVVIAESKKDAIDKLSNYQETSPPSPLPQLLQRREPPQRIALLVKERGEREVGLLKGVTSNKRPKIAFLFTGESNQYINMGWELYQTQSTFKQALDKCSEILKLLIDVDLLTFISSPSSPSSPSLAKTAYFSIKYALYKLWISWDVNPSVVIGNGIGEYVAATVAGVFSLEDALELVVNLDKPYFEKVANSIKYSSPQIEIISGINGKSINSQVTNPSYWCEQITQSVSFDKIIDNLKEINCDICLEIGVKSPELSSTEILFLPSLAEDENNNDWQVMLSSLAQMYVNGVNIDWQAFEQDYHRNRVLLPTYPFQRELYYIDVNPKLTKTSNQRDILHPLLGEKLDLSRSNTIYFQHSLNSNNPAYLQQHQVFDKVILPGAGYIEMALAAGSILFDTDNLILENLEILQPLILSDDSATNTQVVVIPQQEQEYTFEILSLPTASDKWTLHAKGKIKKCGDVIHYVSQMHDKDVMSHISTSNYYQEFEKRGIKYGENFQAITELFGSENQALGQIKLPAELTNNSYKLHPVLLDAAFQVIGAALNWEEFTDIYLPVGLDSLTYSGNINYSFWSSVKIHPQQQSFPELLIADVDLFTDDGELIAKLSGLKLRKTNPQAIFGINNNKSESFEDWLYEVEWRIQGDIEKVSPDYFPIPSAIRDNLLPNLEKSLAQPELQAYQEFLPQLEELSIAYVLNAFDSLDLQFIPNQVFSISELIQNLEIVPSHQQLFKRLLEILVESGYLQQQEKQFQVVKQPQILNPEIEHQKLFAQYPTATAELTLLHRCGINLAEVLQGKIDSLQLLFPQGDLTTATQLYQDSPGAKLMNSLVKQVVQSLLENQPQNRKVRILEIGAGTGGTTAYVLPILDSNITDYTFSDVSPLFLHKAKQKFAEYDFVDYQTLDIEKSPASQDWELQQYDIIIAANVLHATCDLEQTLTHVQQLLTPQGQLVLLESTQPQRWLDLIFGLTEGWWRFTDTDLRSNYPLISSGKWESVLLKCGFEEIAGFDTQPQEVIVAQKNAKELVNQEIDSSQWLIFADSYSLGEELARQLGSNCVLVFPGINYQQLDEFRYQVNPLRKDDFEQLLESVTQNAAIEKVVHLWSLDIPAISEMTDEHVQLSSQLGCGSALHLVQSMGKQSLWLVTQGVINIGDEAEGVIQSTLWGLGKVINLEHPDKGGFCIDLDPTIPIREQASGLISEILSNNKEEQVAFRQNQRYVPRLVRFSGKELLEGNLLQIPENQPFTLEISKRGTLENLQLQPLSRRKPQKNEVEIQVQATGLNFIDVLDALGLLPFERNWFGVECAGEVVTVGSEVKDFQPGNKVIALAPGSFSQFVTTDANMVILKPQNINFEEAATIPANFLTAYYALNKIARISPGKRVLIHAAAGGTGMAAVKIAQQAGAEVFATASSPKWEKLEAMGIKRQNIFNSRTLDFADEIMSVTQGEGVDIVLNSLSGDFIDKSFAVLKADGCFLEIGKRDVWSLEQVKQVKPNAQYALIDLMSLAQQQPDLIQLMLQELMQLFENDQLKPLPRQVFSIQDAISAFRYMQQAKHVGKVVILTSQTSPPAPLLIKERGEKAQRNRGEVINFEENPISPTPLLNKERGDEAQRNRGEVINFEENPISPTPLLNKERGDEAQRNRGEVINFEENPTPPTPLLNKERGDEAQRNRGEVINFEENATYLITGGLGDLGLLFADWLIQKGAKNIVLVSRRDVDAEIQQRIQALENSSARVMVAQVDVTDKSQLAELISNVKSSSPPPPLSPSPPLPLPPLRGIIHAAGILDDGVLQHLTWERFTNVLNPKMLGAWNLHTLTEDLPLDFFIMFSSAASLFGSPGQSNHVAANTFLDSLAKYRQSLGMPGLSINWGVWSEIGAAAKRGVSQQMQSRGVGEITKEQGLQIFEKLLALSSAQIGVIPVDWERFLQQNISSPFFTDFFNSNSNSNLPKQESELLQKLERASIEQRSSIVMGHLQAEVAKVLGLPSTQLPGLQQGFFDLGMDSLMTVELKNRLETSLGISIPSTVIFEYPTIADLAEYLVGEVFGGGEELYVSNAEEREGKRKGAQSFSVTSSVPSNEEDEITTELLALEKLLGKNQDD</sequence>
<dbReference type="GO" id="GO:0004315">
    <property type="term" value="F:3-oxoacyl-[acyl-carrier-protein] synthase activity"/>
    <property type="evidence" value="ECO:0007669"/>
    <property type="project" value="InterPro"/>
</dbReference>
<dbReference type="InterPro" id="IPR020841">
    <property type="entry name" value="PKS_Beta-ketoAc_synthase_dom"/>
</dbReference>
<dbReference type="InterPro" id="IPR014030">
    <property type="entry name" value="Ketoacyl_synth_N"/>
</dbReference>
<keyword evidence="3" id="KW-0808">Transferase</keyword>
<dbReference type="PROSITE" id="PS00606">
    <property type="entry name" value="KS3_1"/>
    <property type="match status" value="1"/>
</dbReference>
<dbReference type="SMART" id="SM00822">
    <property type="entry name" value="PKS_KR"/>
    <property type="match status" value="1"/>
</dbReference>
<dbReference type="Pfam" id="PF14765">
    <property type="entry name" value="PS-DH"/>
    <property type="match status" value="1"/>
</dbReference>
<dbReference type="InterPro" id="IPR009081">
    <property type="entry name" value="PP-bd_ACP"/>
</dbReference>
<feature type="domain" description="PKS/mFAS DH" evidence="11">
    <location>
        <begin position="864"/>
        <end position="1144"/>
    </location>
</feature>
<dbReference type="InterPro" id="IPR029063">
    <property type="entry name" value="SAM-dependent_MTases_sf"/>
</dbReference>
<proteinExistence type="predicted"/>
<evidence type="ECO:0000256" key="2">
    <source>
        <dbReference type="ARBA" id="ARBA00022553"/>
    </source>
</evidence>
<dbReference type="Gene3D" id="3.30.70.3290">
    <property type="match status" value="2"/>
</dbReference>
<dbReference type="Pfam" id="PF08659">
    <property type="entry name" value="KR"/>
    <property type="match status" value="1"/>
</dbReference>
<evidence type="ECO:0000256" key="5">
    <source>
        <dbReference type="ARBA" id="ARBA00023268"/>
    </source>
</evidence>
<dbReference type="Pfam" id="PF13602">
    <property type="entry name" value="ADH_zinc_N_2"/>
    <property type="match status" value="1"/>
</dbReference>
<dbReference type="Gene3D" id="3.10.129.10">
    <property type="entry name" value="Hotdog Thioesterase"/>
    <property type="match status" value="1"/>
</dbReference>
<dbReference type="CDD" id="cd08955">
    <property type="entry name" value="KR_2_FAS_SDR_x"/>
    <property type="match status" value="1"/>
</dbReference>
<dbReference type="FunFam" id="3.40.47.10:FF:000019">
    <property type="entry name" value="Polyketide synthase type I"/>
    <property type="match status" value="1"/>
</dbReference>
<dbReference type="GO" id="GO:0005886">
    <property type="term" value="C:plasma membrane"/>
    <property type="evidence" value="ECO:0007669"/>
    <property type="project" value="TreeGrafter"/>
</dbReference>
<dbReference type="GO" id="GO:0016491">
    <property type="term" value="F:oxidoreductase activity"/>
    <property type="evidence" value="ECO:0007669"/>
    <property type="project" value="InterPro"/>
</dbReference>
<dbReference type="Gene3D" id="3.40.50.150">
    <property type="entry name" value="Vaccinia Virus protein VP39"/>
    <property type="match status" value="1"/>
</dbReference>
<dbReference type="Pfam" id="PF08240">
    <property type="entry name" value="ADH_N"/>
    <property type="match status" value="1"/>
</dbReference>
<dbReference type="Pfam" id="PF08242">
    <property type="entry name" value="Methyltransf_12"/>
    <property type="match status" value="1"/>
</dbReference>
<dbReference type="OrthoDB" id="499075at2"/>
<dbReference type="Gene3D" id="3.40.366.10">
    <property type="entry name" value="Malonyl-Coenzyme A Acyl Carrier Protein, domain 2"/>
    <property type="match status" value="2"/>
</dbReference>
<dbReference type="InterPro" id="IPR016035">
    <property type="entry name" value="Acyl_Trfase/lysoPLipase"/>
</dbReference>
<dbReference type="Pfam" id="PF21394">
    <property type="entry name" value="Beta-ketacyl_N"/>
    <property type="match status" value="1"/>
</dbReference>
<dbReference type="EMBL" id="AP018227">
    <property type="protein sequence ID" value="BAY81669.1"/>
    <property type="molecule type" value="Genomic_DNA"/>
</dbReference>
<dbReference type="GO" id="GO:0031177">
    <property type="term" value="F:phosphopantetheine binding"/>
    <property type="evidence" value="ECO:0007669"/>
    <property type="project" value="InterPro"/>
</dbReference>
<dbReference type="SMART" id="SM00826">
    <property type="entry name" value="PKS_DH"/>
    <property type="match status" value="1"/>
</dbReference>
<evidence type="ECO:0000313" key="12">
    <source>
        <dbReference type="EMBL" id="BAY81669.1"/>
    </source>
</evidence>
<keyword evidence="13" id="KW-1185">Reference proteome</keyword>
<name>A0A1Z4LKH1_9CYAN</name>
<dbReference type="InterPro" id="IPR049551">
    <property type="entry name" value="PKS_DH_C"/>
</dbReference>
<dbReference type="SUPFAM" id="SSF53901">
    <property type="entry name" value="Thiolase-like"/>
    <property type="match status" value="1"/>
</dbReference>
<dbReference type="Proteomes" id="UP000218418">
    <property type="component" value="Chromosome"/>
</dbReference>
<dbReference type="InterPro" id="IPR057326">
    <property type="entry name" value="KR_dom"/>
</dbReference>
<dbReference type="SMART" id="SM01294">
    <property type="entry name" value="PKS_PP_betabranch"/>
    <property type="match status" value="1"/>
</dbReference>
<feature type="domain" description="Ketosynthase family 3 (KS3)" evidence="10">
    <location>
        <begin position="34"/>
        <end position="459"/>
    </location>
</feature>
<keyword evidence="2" id="KW-0597">Phosphoprotein</keyword>
<keyword evidence="1" id="KW-0596">Phosphopantetheine</keyword>
<dbReference type="InterPro" id="IPR049490">
    <property type="entry name" value="C883_1060-like_KR_N"/>
</dbReference>
<evidence type="ECO:0000256" key="3">
    <source>
        <dbReference type="ARBA" id="ARBA00022679"/>
    </source>
</evidence>
<dbReference type="Gene3D" id="3.90.180.10">
    <property type="entry name" value="Medium-chain alcohol dehydrogenases, catalytic domain"/>
    <property type="match status" value="1"/>
</dbReference>
<dbReference type="InterPro" id="IPR001227">
    <property type="entry name" value="Ac_transferase_dom_sf"/>
</dbReference>
<evidence type="ECO:0000256" key="6">
    <source>
        <dbReference type="ARBA" id="ARBA00023315"/>
    </source>
</evidence>
<feature type="compositionally biased region" description="Polar residues" evidence="8">
    <location>
        <begin position="2585"/>
        <end position="2595"/>
    </location>
</feature>
<dbReference type="SMART" id="SM00823">
    <property type="entry name" value="PKS_PP"/>
    <property type="match status" value="1"/>
</dbReference>
<evidence type="ECO:0000259" key="11">
    <source>
        <dbReference type="PROSITE" id="PS52019"/>
    </source>
</evidence>
<dbReference type="Pfam" id="PF21089">
    <property type="entry name" value="PKS_DH_N"/>
    <property type="match status" value="1"/>
</dbReference>
<dbReference type="InterPro" id="IPR011032">
    <property type="entry name" value="GroES-like_sf"/>
</dbReference>
<evidence type="ECO:0000256" key="8">
    <source>
        <dbReference type="SAM" id="MobiDB-lite"/>
    </source>
</evidence>
<dbReference type="Pfam" id="PF22621">
    <property type="entry name" value="CurL-like_PKS_C"/>
    <property type="match status" value="1"/>
</dbReference>
<dbReference type="PROSITE" id="PS52019">
    <property type="entry name" value="PKS_MFAS_DH"/>
    <property type="match status" value="1"/>
</dbReference>
<dbReference type="GO" id="GO:0004312">
    <property type="term" value="F:fatty acid synthase activity"/>
    <property type="evidence" value="ECO:0007669"/>
    <property type="project" value="TreeGrafter"/>
</dbReference>
<evidence type="ECO:0000259" key="9">
    <source>
        <dbReference type="PROSITE" id="PS50075"/>
    </source>
</evidence>
<dbReference type="InterPro" id="IPR013154">
    <property type="entry name" value="ADH-like_N"/>
</dbReference>
<dbReference type="PROSITE" id="PS50075">
    <property type="entry name" value="CARRIER"/>
    <property type="match status" value="1"/>
</dbReference>
<dbReference type="InterPro" id="IPR020806">
    <property type="entry name" value="PKS_PP-bd"/>
</dbReference>
<accession>A0A1Z4LKH1</accession>
<dbReference type="InterPro" id="IPR018201">
    <property type="entry name" value="Ketoacyl_synth_AS"/>
</dbReference>
<dbReference type="InterPro" id="IPR020843">
    <property type="entry name" value="ER"/>
</dbReference>
<evidence type="ECO:0000259" key="10">
    <source>
        <dbReference type="PROSITE" id="PS52004"/>
    </source>
</evidence>
<feature type="region of interest" description="C-terminal hotdog fold" evidence="7">
    <location>
        <begin position="999"/>
        <end position="1144"/>
    </location>
</feature>
<feature type="domain" description="Carrier" evidence="9">
    <location>
        <begin position="2484"/>
        <end position="2562"/>
    </location>
</feature>
<protein>
    <submittedName>
        <fullName evidence="12">Polyketide synthase</fullName>
    </submittedName>
</protein>
<dbReference type="InterPro" id="IPR020807">
    <property type="entry name" value="PKS_DH"/>
</dbReference>
<dbReference type="InterPro" id="IPR049900">
    <property type="entry name" value="PKS_mFAS_DH"/>
</dbReference>
<feature type="active site" description="Proton donor; for dehydratase activity" evidence="7">
    <location>
        <position position="1059"/>
    </location>
</feature>
<keyword evidence="4" id="KW-0521">NADP</keyword>
<evidence type="ECO:0000256" key="7">
    <source>
        <dbReference type="PROSITE-ProRule" id="PRU01363"/>
    </source>
</evidence>
<dbReference type="Pfam" id="PF00550">
    <property type="entry name" value="PP-binding"/>
    <property type="match status" value="1"/>
</dbReference>
<dbReference type="InterPro" id="IPR050091">
    <property type="entry name" value="PKS_NRPS_Biosynth_Enz"/>
</dbReference>
<dbReference type="SMART" id="SM00827">
    <property type="entry name" value="PKS_AT"/>
    <property type="match status" value="1"/>
</dbReference>
<dbReference type="GO" id="GO:0071770">
    <property type="term" value="P:DIM/DIP cell wall layer assembly"/>
    <property type="evidence" value="ECO:0007669"/>
    <property type="project" value="TreeGrafter"/>
</dbReference>
<keyword evidence="6" id="KW-0012">Acyltransferase</keyword>
<feature type="region of interest" description="N-terminal hotdog fold" evidence="7">
    <location>
        <begin position="864"/>
        <end position="988"/>
    </location>
</feature>
<dbReference type="CDD" id="cd05195">
    <property type="entry name" value="enoyl_red"/>
    <property type="match status" value="1"/>
</dbReference>
<keyword evidence="5" id="KW-0511">Multifunctional enzyme</keyword>
<feature type="active site" description="Proton acceptor; for dehydratase activity" evidence="7">
    <location>
        <position position="896"/>
    </location>
</feature>
<dbReference type="Gene3D" id="3.40.47.10">
    <property type="match status" value="1"/>
</dbReference>
<reference evidence="12 13" key="1">
    <citation type="submission" date="2017-06" db="EMBL/GenBank/DDBJ databases">
        <title>Genome sequencing of cyanobaciteial culture collection at National Institute for Environmental Studies (NIES).</title>
        <authorList>
            <person name="Hirose Y."/>
            <person name="Shimura Y."/>
            <person name="Fujisawa T."/>
            <person name="Nakamura Y."/>
            <person name="Kawachi M."/>
        </authorList>
    </citation>
    <scope>NUCLEOTIDE SEQUENCE [LARGE SCALE GENOMIC DNA]</scope>
    <source>
        <strain evidence="12 13">NIES-267</strain>
    </source>
</reference>